<evidence type="ECO:0000313" key="3">
    <source>
        <dbReference type="EMBL" id="XAY04755.1"/>
    </source>
</evidence>
<dbReference type="InterPro" id="IPR014710">
    <property type="entry name" value="RmlC-like_jellyroll"/>
</dbReference>
<dbReference type="InterPro" id="IPR013096">
    <property type="entry name" value="Cupin_2"/>
</dbReference>
<organism evidence="3">
    <name type="scientific">Paraconexibacter sp. AEG42_29</name>
    <dbReference type="NCBI Taxonomy" id="2997339"/>
    <lineage>
        <taxon>Bacteria</taxon>
        <taxon>Bacillati</taxon>
        <taxon>Actinomycetota</taxon>
        <taxon>Thermoleophilia</taxon>
        <taxon>Solirubrobacterales</taxon>
        <taxon>Paraconexibacteraceae</taxon>
        <taxon>Paraconexibacter</taxon>
    </lineage>
</organism>
<protein>
    <recommendedName>
        <fullName evidence="2">Cupin type-1 domain-containing protein</fullName>
    </recommendedName>
</protein>
<dbReference type="InterPro" id="IPR019780">
    <property type="entry name" value="Germin_Mn-BS"/>
</dbReference>
<dbReference type="PANTHER" id="PTHR36114:SF4">
    <property type="entry name" value="CUPIN 2 CONSERVED BARREL DOMAIN-CONTAINING PROTEIN"/>
    <property type="match status" value="1"/>
</dbReference>
<dbReference type="PROSITE" id="PS00725">
    <property type="entry name" value="GERMIN"/>
    <property type="match status" value="1"/>
</dbReference>
<dbReference type="Gene3D" id="2.60.120.10">
    <property type="entry name" value="Jelly Rolls"/>
    <property type="match status" value="1"/>
</dbReference>
<dbReference type="SUPFAM" id="SSF51182">
    <property type="entry name" value="RmlC-like cupins"/>
    <property type="match status" value="1"/>
</dbReference>
<dbReference type="RefSeq" id="WP_354701280.1">
    <property type="nucleotide sequence ID" value="NZ_CP114014.1"/>
</dbReference>
<dbReference type="Pfam" id="PF07883">
    <property type="entry name" value="Cupin_2"/>
    <property type="match status" value="1"/>
</dbReference>
<feature type="region of interest" description="Disordered" evidence="1">
    <location>
        <begin position="117"/>
        <end position="137"/>
    </location>
</feature>
<dbReference type="GO" id="GO:0030145">
    <property type="term" value="F:manganese ion binding"/>
    <property type="evidence" value="ECO:0007669"/>
    <property type="project" value="InterPro"/>
</dbReference>
<dbReference type="KEGG" id="parq:DSM112329_01592"/>
<dbReference type="InterPro" id="IPR011051">
    <property type="entry name" value="RmlC_Cupin_sf"/>
</dbReference>
<dbReference type="AlphaFoldDB" id="A0AAU7ASS6"/>
<feature type="domain" description="Cupin type-1" evidence="2">
    <location>
        <begin position="4"/>
        <end position="136"/>
    </location>
</feature>
<dbReference type="PANTHER" id="PTHR36114">
    <property type="entry name" value="16.7 KDA PROTEIN IN WHIE LOCUS"/>
    <property type="match status" value="1"/>
</dbReference>
<dbReference type="InterPro" id="IPR006045">
    <property type="entry name" value="Cupin_1"/>
</dbReference>
<gene>
    <name evidence="3" type="ORF">DSM112329_01592</name>
</gene>
<dbReference type="SMART" id="SM00835">
    <property type="entry name" value="Cupin_1"/>
    <property type="match status" value="1"/>
</dbReference>
<evidence type="ECO:0000259" key="2">
    <source>
        <dbReference type="SMART" id="SM00835"/>
    </source>
</evidence>
<sequence length="137" mass="14253">MHVRNLADSESFVTADGSSIRELAGRVAAPSVNQSLAEATVPVGGATTAHYHPIAEELYFITAGTGRMRLGTDERDVVVGDCVVIPPGVEHKLTNTGAEPLVLLCCCAPGYTHEDTVLTEPSHGESATPAPAERSGT</sequence>
<evidence type="ECO:0000256" key="1">
    <source>
        <dbReference type="SAM" id="MobiDB-lite"/>
    </source>
</evidence>
<dbReference type="CDD" id="cd02214">
    <property type="entry name" value="cupin_MJ1618"/>
    <property type="match status" value="1"/>
</dbReference>
<dbReference type="EMBL" id="CP114014">
    <property type="protein sequence ID" value="XAY04755.1"/>
    <property type="molecule type" value="Genomic_DNA"/>
</dbReference>
<proteinExistence type="predicted"/>
<accession>A0AAU7ASS6</accession>
<name>A0AAU7ASS6_9ACTN</name>
<dbReference type="InterPro" id="IPR052044">
    <property type="entry name" value="PKS_Associated_Protein"/>
</dbReference>
<reference evidence="3" key="1">
    <citation type="submission" date="2022-12" db="EMBL/GenBank/DDBJ databases">
        <title>Paraconexibacter alkalitolerans sp. nov. and Baekduia alba sp. nov., isolated from soil and emended description of the genera Paraconexibacter (Chun et al., 2020) and Baekduia (An et al., 2020).</title>
        <authorList>
            <person name="Vieira S."/>
            <person name="Huber K.J."/>
            <person name="Geppert A."/>
            <person name="Wolf J."/>
            <person name="Neumann-Schaal M."/>
            <person name="Muesken M."/>
            <person name="Overmann J."/>
        </authorList>
    </citation>
    <scope>NUCLEOTIDE SEQUENCE</scope>
    <source>
        <strain evidence="3">AEG42_29</strain>
    </source>
</reference>